<dbReference type="GO" id="GO:0050830">
    <property type="term" value="P:defense response to Gram-positive bacterium"/>
    <property type="evidence" value="ECO:0007669"/>
    <property type="project" value="InterPro"/>
</dbReference>
<proteinExistence type="predicted"/>
<evidence type="ECO:0000313" key="2">
    <source>
        <dbReference type="Proteomes" id="UP000249828"/>
    </source>
</evidence>
<keyword evidence="2" id="KW-1185">Reference proteome</keyword>
<dbReference type="Proteomes" id="UP000249828">
    <property type="component" value="Unassembled WGS sequence"/>
</dbReference>
<dbReference type="AlphaFoldDB" id="A0A2W4BM18"/>
<dbReference type="RefSeq" id="WP_069653423.1">
    <property type="nucleotide sequence ID" value="NZ_MIKA01000004.1"/>
</dbReference>
<dbReference type="InterPro" id="IPR027632">
    <property type="entry name" value="Lant_2_A2"/>
</dbReference>
<name>A0A2W4BM18_9ENTE</name>
<sequence length="69" mass="7890">MLNKTALQKVGKSFEELTMEEMKVIQGFGVNNQVYGSNNRACYNWSAKCGQNGYNNSTRLTGCNNNWWF</sequence>
<comment type="caution">
    <text evidence="1">The sequence shown here is derived from an EMBL/GenBank/DDBJ whole genome shotgun (WGS) entry which is preliminary data.</text>
</comment>
<organism evidence="1 2">
    <name type="scientific">Enterococcus plantarum</name>
    <dbReference type="NCBI Taxonomy" id="1077675"/>
    <lineage>
        <taxon>Bacteria</taxon>
        <taxon>Bacillati</taxon>
        <taxon>Bacillota</taxon>
        <taxon>Bacilli</taxon>
        <taxon>Lactobacillales</taxon>
        <taxon>Enterococcaceae</taxon>
        <taxon>Enterococcus</taxon>
    </lineage>
</organism>
<accession>A0A2W4BM18</accession>
<dbReference type="Pfam" id="PF16934">
    <property type="entry name" value="Mersacidin"/>
    <property type="match status" value="1"/>
</dbReference>
<reference evidence="1 2" key="1">
    <citation type="submission" date="2017-11" db="EMBL/GenBank/DDBJ databases">
        <title>Draft genome sequence of Enterococcus plantarum TRW2 strain isolated from lettuce.</title>
        <authorList>
            <person name="Kim E.B."/>
            <person name="Marco M.L."/>
            <person name="Williams T.R."/>
            <person name="You I.H."/>
        </authorList>
    </citation>
    <scope>NUCLEOTIDE SEQUENCE [LARGE SCALE GENOMIC DNA]</scope>
    <source>
        <strain evidence="1 2">TRW2</strain>
    </source>
</reference>
<gene>
    <name evidence="1" type="ORF">CI088_00625</name>
</gene>
<dbReference type="EMBL" id="PIEU01000001">
    <property type="protein sequence ID" value="PZL78305.1"/>
    <property type="molecule type" value="Genomic_DNA"/>
</dbReference>
<protein>
    <submittedName>
        <fullName evidence="1">Uncharacterized protein</fullName>
    </submittedName>
</protein>
<evidence type="ECO:0000313" key="1">
    <source>
        <dbReference type="EMBL" id="PZL78305.1"/>
    </source>
</evidence>